<evidence type="ECO:0000256" key="1">
    <source>
        <dbReference type="SAM" id="Coils"/>
    </source>
</evidence>
<dbReference type="Gene3D" id="3.30.70.1820">
    <property type="entry name" value="L1 transposable element, RRM domain"/>
    <property type="match status" value="1"/>
</dbReference>
<organism evidence="2 3">
    <name type="scientific">Brassicogethes aeneus</name>
    <name type="common">Rape pollen beetle</name>
    <name type="synonym">Meligethes aeneus</name>
    <dbReference type="NCBI Taxonomy" id="1431903"/>
    <lineage>
        <taxon>Eukaryota</taxon>
        <taxon>Metazoa</taxon>
        <taxon>Ecdysozoa</taxon>
        <taxon>Arthropoda</taxon>
        <taxon>Hexapoda</taxon>
        <taxon>Insecta</taxon>
        <taxon>Pterygota</taxon>
        <taxon>Neoptera</taxon>
        <taxon>Endopterygota</taxon>
        <taxon>Coleoptera</taxon>
        <taxon>Polyphaga</taxon>
        <taxon>Cucujiformia</taxon>
        <taxon>Nitidulidae</taxon>
        <taxon>Meligethinae</taxon>
        <taxon>Brassicogethes</taxon>
    </lineage>
</organism>
<dbReference type="OrthoDB" id="10066957at2759"/>
<keyword evidence="1" id="KW-0175">Coiled coil</keyword>
<reference evidence="2" key="1">
    <citation type="submission" date="2021-12" db="EMBL/GenBank/DDBJ databases">
        <authorList>
            <person name="King R."/>
        </authorList>
    </citation>
    <scope>NUCLEOTIDE SEQUENCE</scope>
</reference>
<dbReference type="AlphaFoldDB" id="A0A9P0B4L8"/>
<name>A0A9P0B4L8_BRAAE</name>
<accession>A0A9P0B4L8</accession>
<proteinExistence type="predicted"/>
<keyword evidence="3" id="KW-1185">Reference proteome</keyword>
<protein>
    <submittedName>
        <fullName evidence="2">Uncharacterized protein</fullName>
    </submittedName>
</protein>
<sequence length="248" mass="29219">MVLTREQTEEVKNLVDVVLKQLWKDDTYVKNITANVSQSISEAINKKLDNYEKQLTAVIEENKQIKNNIMELKDGHSTEINNLHTLMKENYISIEKFDRMEQEYKKTNLRIFNIPETPQENTKQEVLKILNNKLNIQIKDENIESCLRIGKLNNAKNRGVFIKLSSLYIRQEIFKNKKYLKGSGICLKIMEGLELINRFVDVSSSSSDEEQRPRVVKERNNLFDELDDYEFRRQFRMGKDSVSRLSHL</sequence>
<evidence type="ECO:0000313" key="2">
    <source>
        <dbReference type="EMBL" id="CAH0555120.1"/>
    </source>
</evidence>
<evidence type="ECO:0000313" key="3">
    <source>
        <dbReference type="Proteomes" id="UP001154078"/>
    </source>
</evidence>
<gene>
    <name evidence="2" type="ORF">MELIAE_LOCUS6556</name>
</gene>
<feature type="coiled-coil region" evidence="1">
    <location>
        <begin position="41"/>
        <end position="75"/>
    </location>
</feature>
<dbReference type="Proteomes" id="UP001154078">
    <property type="component" value="Chromosome 4"/>
</dbReference>
<dbReference type="EMBL" id="OV121135">
    <property type="protein sequence ID" value="CAH0555120.1"/>
    <property type="molecule type" value="Genomic_DNA"/>
</dbReference>